<feature type="region of interest" description="Disordered" evidence="3">
    <location>
        <begin position="348"/>
        <end position="417"/>
    </location>
</feature>
<comment type="subcellular location">
    <subcellularLocation>
        <location evidence="1">Nucleus</location>
    </subcellularLocation>
</comment>
<feature type="domain" description="Chromo" evidence="4">
    <location>
        <begin position="30"/>
        <end position="75"/>
    </location>
</feature>
<dbReference type="InterPro" id="IPR016197">
    <property type="entry name" value="Chromo-like_dom_sf"/>
</dbReference>
<feature type="compositionally biased region" description="Polar residues" evidence="3">
    <location>
        <begin position="360"/>
        <end position="397"/>
    </location>
</feature>
<sequence>MSEYSKKRRAEDNYESKKRKVESDTSGDEYEVEAIEKHKCVDGKYFYYVKWKGYDERTWEPTSNLNNCSEKLQEYKLFIRGQRQEQNKTKKGEHDDDASATTKSNNQRVVSKKDAKTINYKKFSNGSKYSLPIAFKISKGDAANNGQINNTYNKKNDSKDNGLADFTNSVAMPLEVRLPPFGPGDQSINSTNKPPKWYGVICRKRNEEEMNIGKVQITNYTGDSLENFPYSKQSKLVINRFISNNDLEGFLKDSFKKFHVYLVTVSTSLKDEISELDRLQSFLLKKLKVGVINTESLNLYLLPTSETSSELLDVEKPSNVNDLYFILQLHKDEVSNYLKSQSSSIKKYKSTKSTKQLTSHEAQQSNLPPSSTSPRQPNQKSFNSNLEISSNLDLQSPTKKHSMPSSSSSRPMQSSVQLNKEISNNLDIQLPSPKRHKSSAGKELYKVQQKNMLPTIQSLRPTHYLPKEIPKTIVVDEPVNFSINLNEFDGQNFTVIGLTYVENQKVITHLKKMGKNEVHAQDPCMDCIIFHQNELARGIYFKNNTVYKYNQIKFFLIFNENTTLTLREIFKTGGVILLTSVAIKIHENKSLDDYDMDSDRITFRSMECLIK</sequence>
<dbReference type="InterPro" id="IPR051219">
    <property type="entry name" value="Heterochromatin_chromo-domain"/>
</dbReference>
<dbReference type="InterPro" id="IPR023780">
    <property type="entry name" value="Chromo_domain"/>
</dbReference>
<feature type="compositionally biased region" description="Polar residues" evidence="3">
    <location>
        <begin position="99"/>
        <end position="108"/>
    </location>
</feature>
<dbReference type="OrthoDB" id="433924at2759"/>
<dbReference type="PROSITE" id="PS50013">
    <property type="entry name" value="CHROMO_2"/>
    <property type="match status" value="1"/>
</dbReference>
<protein>
    <submittedName>
        <fullName evidence="5">6410_t:CDS:1</fullName>
    </submittedName>
</protein>
<dbReference type="GO" id="GO:0005634">
    <property type="term" value="C:nucleus"/>
    <property type="evidence" value="ECO:0007669"/>
    <property type="project" value="UniProtKB-SubCell"/>
</dbReference>
<evidence type="ECO:0000259" key="4">
    <source>
        <dbReference type="PROSITE" id="PS50013"/>
    </source>
</evidence>
<dbReference type="SUPFAM" id="SSF54160">
    <property type="entry name" value="Chromo domain-like"/>
    <property type="match status" value="1"/>
</dbReference>
<keyword evidence="6" id="KW-1185">Reference proteome</keyword>
<dbReference type="InterPro" id="IPR000953">
    <property type="entry name" value="Chromo/chromo_shadow_dom"/>
</dbReference>
<dbReference type="Pfam" id="PF00385">
    <property type="entry name" value="Chromo"/>
    <property type="match status" value="1"/>
</dbReference>
<evidence type="ECO:0000313" key="6">
    <source>
        <dbReference type="Proteomes" id="UP001153678"/>
    </source>
</evidence>
<gene>
    <name evidence="5" type="ORF">FWILDA_LOCUS7784</name>
</gene>
<organism evidence="5 6">
    <name type="scientific">Funneliformis geosporum</name>
    <dbReference type="NCBI Taxonomy" id="1117311"/>
    <lineage>
        <taxon>Eukaryota</taxon>
        <taxon>Fungi</taxon>
        <taxon>Fungi incertae sedis</taxon>
        <taxon>Mucoromycota</taxon>
        <taxon>Glomeromycotina</taxon>
        <taxon>Glomeromycetes</taxon>
        <taxon>Glomerales</taxon>
        <taxon>Glomeraceae</taxon>
        <taxon>Funneliformis</taxon>
    </lineage>
</organism>
<dbReference type="SMART" id="SM00298">
    <property type="entry name" value="CHROMO"/>
    <property type="match status" value="1"/>
</dbReference>
<feature type="compositionally biased region" description="Low complexity" evidence="3">
    <location>
        <begin position="403"/>
        <end position="415"/>
    </location>
</feature>
<dbReference type="Gene3D" id="2.40.50.40">
    <property type="match status" value="1"/>
</dbReference>
<dbReference type="Proteomes" id="UP001153678">
    <property type="component" value="Unassembled WGS sequence"/>
</dbReference>
<evidence type="ECO:0000256" key="3">
    <source>
        <dbReference type="SAM" id="MobiDB-lite"/>
    </source>
</evidence>
<comment type="caution">
    <text evidence="5">The sequence shown here is derived from an EMBL/GenBank/DDBJ whole genome shotgun (WGS) entry which is preliminary data.</text>
</comment>
<evidence type="ECO:0000256" key="2">
    <source>
        <dbReference type="ARBA" id="ARBA00023242"/>
    </source>
</evidence>
<dbReference type="PANTHER" id="PTHR22812">
    <property type="entry name" value="CHROMOBOX PROTEIN"/>
    <property type="match status" value="1"/>
</dbReference>
<keyword evidence="2" id="KW-0539">Nucleus</keyword>
<dbReference type="EMBL" id="CAMKVN010001565">
    <property type="protein sequence ID" value="CAI2176836.1"/>
    <property type="molecule type" value="Genomic_DNA"/>
</dbReference>
<feature type="region of interest" description="Disordered" evidence="3">
    <location>
        <begin position="1"/>
        <end position="29"/>
    </location>
</feature>
<feature type="region of interest" description="Disordered" evidence="3">
    <location>
        <begin position="83"/>
        <end position="108"/>
    </location>
</feature>
<feature type="compositionally biased region" description="Basic and acidic residues" evidence="3">
    <location>
        <begin position="83"/>
        <end position="94"/>
    </location>
</feature>
<reference evidence="5" key="1">
    <citation type="submission" date="2022-08" db="EMBL/GenBank/DDBJ databases">
        <authorList>
            <person name="Kallberg Y."/>
            <person name="Tangrot J."/>
            <person name="Rosling A."/>
        </authorList>
    </citation>
    <scope>NUCLEOTIDE SEQUENCE</scope>
    <source>
        <strain evidence="5">Wild A</strain>
    </source>
</reference>
<evidence type="ECO:0000256" key="1">
    <source>
        <dbReference type="ARBA" id="ARBA00004123"/>
    </source>
</evidence>
<dbReference type="AlphaFoldDB" id="A0A9W4SPF6"/>
<evidence type="ECO:0000313" key="5">
    <source>
        <dbReference type="EMBL" id="CAI2176836.1"/>
    </source>
</evidence>
<proteinExistence type="predicted"/>
<name>A0A9W4SPF6_9GLOM</name>
<dbReference type="CDD" id="cd00024">
    <property type="entry name" value="CD_CSD"/>
    <property type="match status" value="1"/>
</dbReference>
<accession>A0A9W4SPF6</accession>